<dbReference type="SMART" id="SM00862">
    <property type="entry name" value="Trans_reg_C"/>
    <property type="match status" value="1"/>
</dbReference>
<keyword evidence="3" id="KW-1133">Transmembrane helix</keyword>
<dbReference type="InterPro" id="IPR036388">
    <property type="entry name" value="WH-like_DNA-bd_sf"/>
</dbReference>
<sequence>MHTPEKIIIGQYRWDKLSKYLYPNTDGGDDSANNGKSLTNKQQALLQCLYDAAPNTLTREELTLSIWQSEHISQESLPQLINRTRRTLEDNDKSIIINTPGIGYSLNCITEHPQADLTQADSIQVIENTDDAQPINVVRSTAQKPRLFLEKKKIRFAIVALIIGLSVFNAWNLCSAYLDKQAFIKTRFATPCTNIEKTNDSNKLKVTIDNIECIYEKNNEIIYCL</sequence>
<evidence type="ECO:0000259" key="4">
    <source>
        <dbReference type="PROSITE" id="PS51755"/>
    </source>
</evidence>
<keyword evidence="3" id="KW-0812">Transmembrane</keyword>
<dbReference type="EMBL" id="JTKH01000003">
    <property type="protein sequence ID" value="KII81903.1"/>
    <property type="molecule type" value="Genomic_DNA"/>
</dbReference>
<evidence type="ECO:0000256" key="2">
    <source>
        <dbReference type="PROSITE-ProRule" id="PRU01091"/>
    </source>
</evidence>
<dbReference type="STRING" id="1461322.OJ16_01545"/>
<dbReference type="GO" id="GO:0000160">
    <property type="term" value="P:phosphorelay signal transduction system"/>
    <property type="evidence" value="ECO:0007669"/>
    <property type="project" value="InterPro"/>
</dbReference>
<name>A0A0C2KHR7_9VIBR</name>
<dbReference type="PROSITE" id="PS51755">
    <property type="entry name" value="OMPR_PHOB"/>
    <property type="match status" value="1"/>
</dbReference>
<gene>
    <name evidence="5" type="ORF">OJ16_01545</name>
</gene>
<proteinExistence type="predicted"/>
<dbReference type="RefSeq" id="WP_040986682.1">
    <property type="nucleotide sequence ID" value="NZ_JTKH01000003.1"/>
</dbReference>
<evidence type="ECO:0000313" key="5">
    <source>
        <dbReference type="EMBL" id="KII81903.1"/>
    </source>
</evidence>
<feature type="DNA-binding region" description="OmpR/PhoB-type" evidence="2">
    <location>
        <begin position="4"/>
        <end position="108"/>
    </location>
</feature>
<evidence type="ECO:0000256" key="1">
    <source>
        <dbReference type="ARBA" id="ARBA00023125"/>
    </source>
</evidence>
<evidence type="ECO:0000256" key="3">
    <source>
        <dbReference type="SAM" id="Phobius"/>
    </source>
</evidence>
<keyword evidence="1 2" id="KW-0238">DNA-binding</keyword>
<dbReference type="Gene3D" id="1.10.10.10">
    <property type="entry name" value="Winged helix-like DNA-binding domain superfamily/Winged helix DNA-binding domain"/>
    <property type="match status" value="1"/>
</dbReference>
<dbReference type="Proteomes" id="UP000031672">
    <property type="component" value="Unassembled WGS sequence"/>
</dbReference>
<keyword evidence="3" id="KW-0472">Membrane</keyword>
<dbReference type="GO" id="GO:0006355">
    <property type="term" value="P:regulation of DNA-templated transcription"/>
    <property type="evidence" value="ECO:0007669"/>
    <property type="project" value="InterPro"/>
</dbReference>
<feature type="transmembrane region" description="Helical" evidence="3">
    <location>
        <begin position="154"/>
        <end position="171"/>
    </location>
</feature>
<reference evidence="5 6" key="1">
    <citation type="submission" date="2014-11" db="EMBL/GenBank/DDBJ databases">
        <title>Draft Genome Sequence of Vibrio piscirenalis strains CECT 8603T and CECT 8604, two marine Gammaproteobacterium isolated from cultured gilthead sea bream (Sparus aurata).</title>
        <authorList>
            <person name="Arahal D.R."/>
            <person name="Rodrigo-Torres L."/>
            <person name="Lucena T."/>
            <person name="Pujalte M.J."/>
        </authorList>
    </citation>
    <scope>NUCLEOTIDE SEQUENCE [LARGE SCALE GENOMIC DNA]</scope>
    <source>
        <strain evidence="5 6">DCR 1-4-2</strain>
    </source>
</reference>
<comment type="caution">
    <text evidence="5">The sequence shown here is derived from an EMBL/GenBank/DDBJ whole genome shotgun (WGS) entry which is preliminary data.</text>
</comment>
<dbReference type="GO" id="GO:0003677">
    <property type="term" value="F:DNA binding"/>
    <property type="evidence" value="ECO:0007669"/>
    <property type="project" value="UniProtKB-UniRule"/>
</dbReference>
<protein>
    <recommendedName>
        <fullName evidence="4">OmpR/PhoB-type domain-containing protein</fullName>
    </recommendedName>
</protein>
<dbReference type="SUPFAM" id="SSF46894">
    <property type="entry name" value="C-terminal effector domain of the bipartite response regulators"/>
    <property type="match status" value="1"/>
</dbReference>
<dbReference type="InterPro" id="IPR001867">
    <property type="entry name" value="OmpR/PhoB-type_DNA-bd"/>
</dbReference>
<dbReference type="AlphaFoldDB" id="A0A0C2KHR7"/>
<organism evidence="5 6">
    <name type="scientific">Vibrio renipiscarius</name>
    <dbReference type="NCBI Taxonomy" id="1461322"/>
    <lineage>
        <taxon>Bacteria</taxon>
        <taxon>Pseudomonadati</taxon>
        <taxon>Pseudomonadota</taxon>
        <taxon>Gammaproteobacteria</taxon>
        <taxon>Vibrionales</taxon>
        <taxon>Vibrionaceae</taxon>
        <taxon>Vibrio</taxon>
    </lineage>
</organism>
<dbReference type="Pfam" id="PF00486">
    <property type="entry name" value="Trans_reg_C"/>
    <property type="match status" value="1"/>
</dbReference>
<accession>A0A0C2KHR7</accession>
<dbReference type="InterPro" id="IPR016032">
    <property type="entry name" value="Sig_transdc_resp-reg_C-effctor"/>
</dbReference>
<evidence type="ECO:0000313" key="6">
    <source>
        <dbReference type="Proteomes" id="UP000031672"/>
    </source>
</evidence>
<feature type="domain" description="OmpR/PhoB-type" evidence="4">
    <location>
        <begin position="4"/>
        <end position="108"/>
    </location>
</feature>
<accession>A0A0C2NNP4</accession>
<keyword evidence="6" id="KW-1185">Reference proteome</keyword>